<dbReference type="EMBL" id="BRPK01000003">
    <property type="protein sequence ID" value="GLB36513.1"/>
    <property type="molecule type" value="Genomic_DNA"/>
</dbReference>
<protein>
    <submittedName>
        <fullName evidence="2">Uncharacterized protein</fullName>
    </submittedName>
</protein>
<dbReference type="Proteomes" id="UP001063166">
    <property type="component" value="Unassembled WGS sequence"/>
</dbReference>
<organism evidence="2 3">
    <name type="scientific">Lyophyllum shimeji</name>
    <name type="common">Hon-shimeji</name>
    <name type="synonym">Tricholoma shimeji</name>
    <dbReference type="NCBI Taxonomy" id="47721"/>
    <lineage>
        <taxon>Eukaryota</taxon>
        <taxon>Fungi</taxon>
        <taxon>Dikarya</taxon>
        <taxon>Basidiomycota</taxon>
        <taxon>Agaricomycotina</taxon>
        <taxon>Agaricomycetes</taxon>
        <taxon>Agaricomycetidae</taxon>
        <taxon>Agaricales</taxon>
        <taxon>Tricholomatineae</taxon>
        <taxon>Lyophyllaceae</taxon>
        <taxon>Lyophyllum</taxon>
    </lineage>
</organism>
<feature type="compositionally biased region" description="Polar residues" evidence="1">
    <location>
        <begin position="60"/>
        <end position="70"/>
    </location>
</feature>
<name>A0A9P3PJC3_LYOSH</name>
<evidence type="ECO:0000256" key="1">
    <source>
        <dbReference type="SAM" id="MobiDB-lite"/>
    </source>
</evidence>
<sequence>MRSSPIVELQGNGHRHIHTKHGQRALISRAQGAGHDTKRQRSEHVLIAKDKHPLYVPAQSCNDSPNSESLISEGIRAGALHP</sequence>
<comment type="caution">
    <text evidence="2">The sequence shown here is derived from an EMBL/GenBank/DDBJ whole genome shotgun (WGS) entry which is preliminary data.</text>
</comment>
<feature type="region of interest" description="Disordered" evidence="1">
    <location>
        <begin position="60"/>
        <end position="82"/>
    </location>
</feature>
<proteinExistence type="predicted"/>
<gene>
    <name evidence="2" type="ORF">LshimejAT787_0308010</name>
</gene>
<accession>A0A9P3PJC3</accession>
<keyword evidence="3" id="KW-1185">Reference proteome</keyword>
<evidence type="ECO:0000313" key="3">
    <source>
        <dbReference type="Proteomes" id="UP001063166"/>
    </source>
</evidence>
<dbReference type="AlphaFoldDB" id="A0A9P3PJC3"/>
<reference evidence="2" key="1">
    <citation type="submission" date="2022-07" db="EMBL/GenBank/DDBJ databases">
        <title>The genome of Lyophyllum shimeji provides insight into the initial evolution of ectomycorrhizal fungal genome.</title>
        <authorList>
            <person name="Kobayashi Y."/>
            <person name="Shibata T."/>
            <person name="Hirakawa H."/>
            <person name="Shigenobu S."/>
            <person name="Nishiyama T."/>
            <person name="Yamada A."/>
            <person name="Hasebe M."/>
            <person name="Kawaguchi M."/>
        </authorList>
    </citation>
    <scope>NUCLEOTIDE SEQUENCE</scope>
    <source>
        <strain evidence="2">AT787</strain>
    </source>
</reference>
<evidence type="ECO:0000313" key="2">
    <source>
        <dbReference type="EMBL" id="GLB36513.1"/>
    </source>
</evidence>